<keyword evidence="3" id="KW-1185">Reference proteome</keyword>
<reference evidence="2" key="1">
    <citation type="submission" date="2022-09" db="EMBL/GenBank/DDBJ databases">
        <title>Comparative genomics and taxonomic characterization of three novel marine species of genus Reichenbachiella exhibiting antioxidant and polysaccharide degradation activities.</title>
        <authorList>
            <person name="Muhammad N."/>
            <person name="Lee Y.-J."/>
            <person name="Ko J."/>
            <person name="Kim S.-G."/>
        </authorList>
    </citation>
    <scope>NUCLEOTIDE SEQUENCE</scope>
    <source>
        <strain evidence="2">BKB1-1</strain>
    </source>
</reference>
<evidence type="ECO:0000313" key="2">
    <source>
        <dbReference type="EMBL" id="UXP31934.1"/>
    </source>
</evidence>
<gene>
    <name evidence="2" type="ORF">N6H18_16435</name>
</gene>
<dbReference type="Gene3D" id="1.20.120.450">
    <property type="entry name" value="dinb family like domain"/>
    <property type="match status" value="1"/>
</dbReference>
<name>A0ABY6CQ67_9BACT</name>
<evidence type="ECO:0000256" key="1">
    <source>
        <dbReference type="SAM" id="SignalP"/>
    </source>
</evidence>
<organism evidence="2 3">
    <name type="scientific">Reichenbachiella agarivorans</name>
    <dbReference type="NCBI Taxonomy" id="2979464"/>
    <lineage>
        <taxon>Bacteria</taxon>
        <taxon>Pseudomonadati</taxon>
        <taxon>Bacteroidota</taxon>
        <taxon>Cytophagia</taxon>
        <taxon>Cytophagales</taxon>
        <taxon>Reichenbachiellaceae</taxon>
        <taxon>Reichenbachiella</taxon>
    </lineage>
</organism>
<dbReference type="RefSeq" id="WP_262309373.1">
    <property type="nucleotide sequence ID" value="NZ_CP106679.1"/>
</dbReference>
<evidence type="ECO:0008006" key="4">
    <source>
        <dbReference type="Google" id="ProtNLM"/>
    </source>
</evidence>
<feature type="signal peptide" evidence="1">
    <location>
        <begin position="1"/>
        <end position="18"/>
    </location>
</feature>
<dbReference type="InterPro" id="IPR034660">
    <property type="entry name" value="DinB/YfiT-like"/>
</dbReference>
<feature type="chain" id="PRO_5046919260" description="DinB superfamily protein" evidence="1">
    <location>
        <begin position="19"/>
        <end position="195"/>
    </location>
</feature>
<sequence length="195" mass="22228">MKHILTFAILLVSIQLHAQKSTDYYYEIPDAPDHYSAGTVAARLLDGLGYRYYWATASLTETDLQYQPNAEARTTQETVDHIYDLTRVVYNSVLQQATDVRMATPEMTFAQKREATLKNIEEASLLLRNSKDKDFKNYNVVFLSDKGSKEYPFWNDINGPIADAIWHCGQISSFRRSTGNPLNSKANMMDGKVKE</sequence>
<dbReference type="SUPFAM" id="SSF109854">
    <property type="entry name" value="DinB/YfiT-like putative metalloenzymes"/>
    <property type="match status" value="1"/>
</dbReference>
<proteinExistence type="predicted"/>
<accession>A0ABY6CQ67</accession>
<dbReference type="Proteomes" id="UP001065174">
    <property type="component" value="Chromosome"/>
</dbReference>
<protein>
    <recommendedName>
        <fullName evidence="4">DinB superfamily protein</fullName>
    </recommendedName>
</protein>
<dbReference type="EMBL" id="CP106679">
    <property type="protein sequence ID" value="UXP31934.1"/>
    <property type="molecule type" value="Genomic_DNA"/>
</dbReference>
<keyword evidence="1" id="KW-0732">Signal</keyword>
<evidence type="ECO:0000313" key="3">
    <source>
        <dbReference type="Proteomes" id="UP001065174"/>
    </source>
</evidence>